<accession>A0ABD1Y9M6</accession>
<sequence length="87" mass="10196">MAVGAERPTWRTAITRTRWQEKNGSGTVNEDTEQMYAWQLGVQCGTRKTDDDKGHDQKRNVRTEDTWPAKERGQGNRPSWMLFWHSM</sequence>
<feature type="region of interest" description="Disordered" evidence="1">
    <location>
        <begin position="46"/>
        <end position="78"/>
    </location>
</feature>
<evidence type="ECO:0000256" key="1">
    <source>
        <dbReference type="SAM" id="MobiDB-lite"/>
    </source>
</evidence>
<evidence type="ECO:0000313" key="2">
    <source>
        <dbReference type="EMBL" id="KAL2623453.1"/>
    </source>
</evidence>
<comment type="caution">
    <text evidence="2">The sequence shown here is derived from an EMBL/GenBank/DDBJ whole genome shotgun (WGS) entry which is preliminary data.</text>
</comment>
<dbReference type="AlphaFoldDB" id="A0ABD1Y9M6"/>
<protein>
    <submittedName>
        <fullName evidence="2">Uncharacterized protein</fullName>
    </submittedName>
</protein>
<name>A0ABD1Y9M6_9MARC</name>
<gene>
    <name evidence="2" type="ORF">R1flu_003658</name>
</gene>
<organism evidence="2 3">
    <name type="scientific">Riccia fluitans</name>
    <dbReference type="NCBI Taxonomy" id="41844"/>
    <lineage>
        <taxon>Eukaryota</taxon>
        <taxon>Viridiplantae</taxon>
        <taxon>Streptophyta</taxon>
        <taxon>Embryophyta</taxon>
        <taxon>Marchantiophyta</taxon>
        <taxon>Marchantiopsida</taxon>
        <taxon>Marchantiidae</taxon>
        <taxon>Marchantiales</taxon>
        <taxon>Ricciaceae</taxon>
        <taxon>Riccia</taxon>
    </lineage>
</organism>
<feature type="compositionally biased region" description="Basic and acidic residues" evidence="1">
    <location>
        <begin position="47"/>
        <end position="74"/>
    </location>
</feature>
<evidence type="ECO:0000313" key="3">
    <source>
        <dbReference type="Proteomes" id="UP001605036"/>
    </source>
</evidence>
<proteinExistence type="predicted"/>
<dbReference type="Proteomes" id="UP001605036">
    <property type="component" value="Unassembled WGS sequence"/>
</dbReference>
<reference evidence="2 3" key="1">
    <citation type="submission" date="2024-09" db="EMBL/GenBank/DDBJ databases">
        <title>Chromosome-scale assembly of Riccia fluitans.</title>
        <authorList>
            <person name="Paukszto L."/>
            <person name="Sawicki J."/>
            <person name="Karawczyk K."/>
            <person name="Piernik-Szablinska J."/>
            <person name="Szczecinska M."/>
            <person name="Mazdziarz M."/>
        </authorList>
    </citation>
    <scope>NUCLEOTIDE SEQUENCE [LARGE SCALE GENOMIC DNA]</scope>
    <source>
        <strain evidence="2">Rf_01</strain>
        <tissue evidence="2">Aerial parts of the thallus</tissue>
    </source>
</reference>
<dbReference type="EMBL" id="JBHFFA010000006">
    <property type="protein sequence ID" value="KAL2623453.1"/>
    <property type="molecule type" value="Genomic_DNA"/>
</dbReference>
<keyword evidence="3" id="KW-1185">Reference proteome</keyword>